<feature type="domain" description="Aminopeptidase N-like N-terminal" evidence="16">
    <location>
        <begin position="32"/>
        <end position="192"/>
    </location>
</feature>
<dbReference type="InterPro" id="IPR035414">
    <property type="entry name" value="Peptidase_M1_pepN_Ig-like"/>
</dbReference>
<feature type="domain" description="Peptidase M1 alanyl aminopeptidase Ig-like fold" evidence="14">
    <location>
        <begin position="450"/>
        <end position="557"/>
    </location>
</feature>
<evidence type="ECO:0000259" key="15">
    <source>
        <dbReference type="Pfam" id="PF17432"/>
    </source>
</evidence>
<evidence type="ECO:0000259" key="13">
    <source>
        <dbReference type="Pfam" id="PF01433"/>
    </source>
</evidence>
<dbReference type="EMBL" id="BAABDM010000001">
    <property type="protein sequence ID" value="GAA4089223.1"/>
    <property type="molecule type" value="Genomic_DNA"/>
</dbReference>
<keyword evidence="8" id="KW-0479">Metal-binding</keyword>
<proteinExistence type="inferred from homology"/>
<dbReference type="Pfam" id="PF11940">
    <property type="entry name" value="DUF3458"/>
    <property type="match status" value="1"/>
</dbReference>
<keyword evidence="10" id="KW-0862">Zinc</keyword>
<evidence type="ECO:0000256" key="2">
    <source>
        <dbReference type="ARBA" id="ARBA00001947"/>
    </source>
</evidence>
<dbReference type="InterPro" id="IPR045357">
    <property type="entry name" value="Aminopeptidase_N-like_N"/>
</dbReference>
<dbReference type="PRINTS" id="PR00756">
    <property type="entry name" value="ALADIPTASE"/>
</dbReference>
<gene>
    <name evidence="17" type="primary">pepN</name>
    <name evidence="17" type="ORF">GCM10022414_10150</name>
</gene>
<dbReference type="Proteomes" id="UP001500392">
    <property type="component" value="Unassembled WGS sequence"/>
</dbReference>
<evidence type="ECO:0000256" key="10">
    <source>
        <dbReference type="ARBA" id="ARBA00022833"/>
    </source>
</evidence>
<keyword evidence="6 17" id="KW-0031">Aminopeptidase</keyword>
<keyword evidence="7" id="KW-0645">Protease</keyword>
<dbReference type="Pfam" id="PF17900">
    <property type="entry name" value="Peptidase_M1_N"/>
    <property type="match status" value="1"/>
</dbReference>
<dbReference type="PANTHER" id="PTHR46322:SF1">
    <property type="entry name" value="PUROMYCIN-SENSITIVE AMINOPEPTIDASE"/>
    <property type="match status" value="1"/>
</dbReference>
<dbReference type="InterPro" id="IPR038438">
    <property type="entry name" value="PepN_Ig-like_sf"/>
</dbReference>
<evidence type="ECO:0000313" key="18">
    <source>
        <dbReference type="Proteomes" id="UP001500392"/>
    </source>
</evidence>
<dbReference type="Pfam" id="PF17432">
    <property type="entry name" value="DUF3458_C"/>
    <property type="match status" value="1"/>
</dbReference>
<dbReference type="RefSeq" id="WP_344933042.1">
    <property type="nucleotide sequence ID" value="NZ_BAABDM010000001.1"/>
</dbReference>
<dbReference type="InterPro" id="IPR037144">
    <property type="entry name" value="Peptidase_M1_pepN_C_sf"/>
</dbReference>
<evidence type="ECO:0000256" key="6">
    <source>
        <dbReference type="ARBA" id="ARBA00022438"/>
    </source>
</evidence>
<dbReference type="InterPro" id="IPR024601">
    <property type="entry name" value="Peptidase_M1_pepN_C"/>
</dbReference>
<evidence type="ECO:0000256" key="3">
    <source>
        <dbReference type="ARBA" id="ARBA00010136"/>
    </source>
</evidence>
<evidence type="ECO:0000313" key="17">
    <source>
        <dbReference type="EMBL" id="GAA4089223.1"/>
    </source>
</evidence>
<dbReference type="Gene3D" id="1.25.50.10">
    <property type="entry name" value="Peptidase M1, alanyl aminopeptidase, C-terminal domain"/>
    <property type="match status" value="1"/>
</dbReference>
<evidence type="ECO:0000256" key="5">
    <source>
        <dbReference type="ARBA" id="ARBA00015611"/>
    </source>
</evidence>
<comment type="caution">
    <text evidence="17">The sequence shown here is derived from an EMBL/GenBank/DDBJ whole genome shotgun (WGS) entry which is preliminary data.</text>
</comment>
<feature type="domain" description="Peptidase M1 membrane alanine aminopeptidase" evidence="13">
    <location>
        <begin position="232"/>
        <end position="443"/>
    </location>
</feature>
<dbReference type="InterPro" id="IPR042097">
    <property type="entry name" value="Aminopeptidase_N-like_N_sf"/>
</dbReference>
<dbReference type="EC" id="3.4.11.2" evidence="4 12"/>
<dbReference type="SUPFAM" id="SSF63737">
    <property type="entry name" value="Leukotriene A4 hydrolase N-terminal domain"/>
    <property type="match status" value="1"/>
</dbReference>
<dbReference type="PANTHER" id="PTHR46322">
    <property type="entry name" value="PUROMYCIN-SENSITIVE AMINOPEPTIDASE"/>
    <property type="match status" value="1"/>
</dbReference>
<evidence type="ECO:0000256" key="7">
    <source>
        <dbReference type="ARBA" id="ARBA00022670"/>
    </source>
</evidence>
<keyword evidence="18" id="KW-1185">Reference proteome</keyword>
<dbReference type="InterPro" id="IPR014782">
    <property type="entry name" value="Peptidase_M1_dom"/>
</dbReference>
<dbReference type="Gene3D" id="2.60.40.1840">
    <property type="match status" value="1"/>
</dbReference>
<evidence type="ECO:0000256" key="1">
    <source>
        <dbReference type="ARBA" id="ARBA00000098"/>
    </source>
</evidence>
<dbReference type="SUPFAM" id="SSF55486">
    <property type="entry name" value="Metalloproteases ('zincins'), catalytic domain"/>
    <property type="match status" value="1"/>
</dbReference>
<dbReference type="InterPro" id="IPR012779">
    <property type="entry name" value="Peptidase_M1_pepN"/>
</dbReference>
<dbReference type="CDD" id="cd09600">
    <property type="entry name" value="M1_APN"/>
    <property type="match status" value="1"/>
</dbReference>
<reference evidence="18" key="1">
    <citation type="journal article" date="2019" name="Int. J. Syst. Evol. Microbiol.">
        <title>The Global Catalogue of Microorganisms (GCM) 10K type strain sequencing project: providing services to taxonomists for standard genome sequencing and annotation.</title>
        <authorList>
            <consortium name="The Broad Institute Genomics Platform"/>
            <consortium name="The Broad Institute Genome Sequencing Center for Infectious Disease"/>
            <person name="Wu L."/>
            <person name="Ma J."/>
        </authorList>
    </citation>
    <scope>NUCLEOTIDE SEQUENCE [LARGE SCALE GENOMIC DNA]</scope>
    <source>
        <strain evidence="18">JCM 17304</strain>
    </source>
</reference>
<protein>
    <recommendedName>
        <fullName evidence="5 12">Aminopeptidase N</fullName>
        <ecNumber evidence="4 12">3.4.11.2</ecNumber>
    </recommendedName>
</protein>
<dbReference type="InterPro" id="IPR027268">
    <property type="entry name" value="Peptidase_M4/M1_CTD_sf"/>
</dbReference>
<evidence type="ECO:0000256" key="12">
    <source>
        <dbReference type="NCBIfam" id="TIGR02414"/>
    </source>
</evidence>
<feature type="domain" description="Peptidase M1 alanyl aminopeptidase C-terminal" evidence="15">
    <location>
        <begin position="562"/>
        <end position="884"/>
    </location>
</feature>
<organism evidence="17 18">
    <name type="scientific">Zhongshania borealis</name>
    <dbReference type="NCBI Taxonomy" id="889488"/>
    <lineage>
        <taxon>Bacteria</taxon>
        <taxon>Pseudomonadati</taxon>
        <taxon>Pseudomonadota</taxon>
        <taxon>Gammaproteobacteria</taxon>
        <taxon>Cellvibrionales</taxon>
        <taxon>Spongiibacteraceae</taxon>
        <taxon>Zhongshania</taxon>
    </lineage>
</organism>
<dbReference type="Gene3D" id="1.10.390.10">
    <property type="entry name" value="Neutral Protease Domain 2"/>
    <property type="match status" value="1"/>
</dbReference>
<dbReference type="InterPro" id="IPR001930">
    <property type="entry name" value="Peptidase_M1"/>
</dbReference>
<dbReference type="Pfam" id="PF01433">
    <property type="entry name" value="Peptidase_M1"/>
    <property type="match status" value="1"/>
</dbReference>
<evidence type="ECO:0000259" key="16">
    <source>
        <dbReference type="Pfam" id="PF17900"/>
    </source>
</evidence>
<keyword evidence="11" id="KW-0482">Metalloprotease</keyword>
<evidence type="ECO:0000256" key="8">
    <source>
        <dbReference type="ARBA" id="ARBA00022723"/>
    </source>
</evidence>
<dbReference type="NCBIfam" id="TIGR02414">
    <property type="entry name" value="pepN_proteo"/>
    <property type="match status" value="1"/>
</dbReference>
<comment type="cofactor">
    <cofactor evidence="2">
        <name>Zn(2+)</name>
        <dbReference type="ChEBI" id="CHEBI:29105"/>
    </cofactor>
</comment>
<dbReference type="GO" id="GO:0004177">
    <property type="term" value="F:aminopeptidase activity"/>
    <property type="evidence" value="ECO:0007669"/>
    <property type="project" value="UniProtKB-KW"/>
</dbReference>
<evidence type="ECO:0000256" key="11">
    <source>
        <dbReference type="ARBA" id="ARBA00023049"/>
    </source>
</evidence>
<sequence length="889" mass="98975">MRDAQPSTIYLSDYEVPAYLIDTTDLAFDLGEESTKVTSQLHIRRNPASKTSNAPLALHGTELDLISLAIDGRTLDATEWTQSGEQLIIADVPTEFVLRCETLIRPQDNTSLEGLYKSSGMFCTQCEAEGFRKITYYLDRPDVMSVFTVEIIADAQRYPVLLSNGNLSATETLADGRHKTVWQDPFPKPAYLFALVAGKLACVEDRFTTMNGREVALKIYVENKDADKCDHAMASLKNAMRWDEDVYGREYDLDIFNIVAVDDFNMGAMENKSLNIFNTSCVLAKPETTTDAGFQRVEGVVAHEYFHNWSGNRVTCRDWFQLSLKEGFTVFRDAEFSADMGSPTVKRVEDVTLLRTAQFAEDAGPMAHPIRPDSFIEISNFYTVTVYEKGAEVVRMIHTLLGPELFRKGSDLYFDRHDGQAVTCEDFVLAMEDASGVDLGQFRHWYSQAGTPKLAVSAQYDADEQHYTLTVKQSCPATPGQTSKAPFHIPLAVALLGEAGQLALQLQDGEPNTETADNTEMVLSVTEPEQSFTFTGIHEEPVPSLLRGFSAPVKLDFAYSREQLLCLMRSDSDGFCRWDASQQLGLAEINQALADLAAGREVAPDSAYLDACRDLLADETLDGAMVAMMLQLPSEAYLAEIFHPVDVIALHRAREALRLAIAIALQAELQACYERCSSDAAYAADAAQIAQRSLKNTALAYLMLVDDDSARNLAISQFENSENMTDRLAALNSLVNSAAPYKADALQRFYQNWQHEPLVINQWFQVQAMCRLPGSIDRVQALMAHPAFDIRNPNKVRALIGAFCGQNSVNFHREDGAGYRFLADQVIVLNRSNPQIASRLLVPLTKWRKYLPAAQQLMCAELKRILAQPDLSSDVYEVVSKSLQDYSVE</sequence>
<keyword evidence="9" id="KW-0378">Hydrolase</keyword>
<evidence type="ECO:0000256" key="4">
    <source>
        <dbReference type="ARBA" id="ARBA00012564"/>
    </source>
</evidence>
<dbReference type="Gene3D" id="3.30.2010.30">
    <property type="match status" value="1"/>
</dbReference>
<name>A0ABP7WIZ9_9GAMM</name>
<evidence type="ECO:0000259" key="14">
    <source>
        <dbReference type="Pfam" id="PF11940"/>
    </source>
</evidence>
<comment type="similarity">
    <text evidence="3">Belongs to the peptidase M1 family.</text>
</comment>
<accession>A0ABP7WIZ9</accession>
<evidence type="ECO:0000256" key="9">
    <source>
        <dbReference type="ARBA" id="ARBA00022801"/>
    </source>
</evidence>
<comment type="catalytic activity">
    <reaction evidence="1">
        <text>Release of an N-terminal amino acid, Xaa-|-Yaa- from a peptide, amide or arylamide. Xaa is preferably Ala, but may be most amino acids including Pro (slow action). When a terminal hydrophobic residue is followed by a prolyl residue, the two may be released as an intact Xaa-Pro dipeptide.</text>
        <dbReference type="EC" id="3.4.11.2"/>
    </reaction>
</comment>
<dbReference type="Gene3D" id="2.60.40.1730">
    <property type="entry name" value="tricorn interacting facor f3 domain"/>
    <property type="match status" value="1"/>
</dbReference>